<feature type="domain" description="Helitron helicase-like" evidence="1">
    <location>
        <begin position="55"/>
        <end position="182"/>
    </location>
</feature>
<proteinExistence type="predicted"/>
<keyword evidence="2" id="KW-0547">Nucleotide-binding</keyword>
<evidence type="ECO:0000313" key="3">
    <source>
        <dbReference type="EMBL" id="KAF4146445.1"/>
    </source>
</evidence>
<reference evidence="2" key="1">
    <citation type="submission" date="2020-04" db="EMBL/GenBank/DDBJ databases">
        <title>Hybrid Assembly of Korean Phytophthora infestans isolates.</title>
        <authorList>
            <person name="Prokchorchik M."/>
            <person name="Lee Y."/>
            <person name="Seo J."/>
            <person name="Cho J.-H."/>
            <person name="Park Y.-E."/>
            <person name="Jang D.-C."/>
            <person name="Im J.-S."/>
            <person name="Choi J.-G."/>
            <person name="Park H.-J."/>
            <person name="Lee G.-B."/>
            <person name="Lee Y.-G."/>
            <person name="Hong S.-Y."/>
            <person name="Cho K."/>
            <person name="Sohn K.H."/>
        </authorList>
    </citation>
    <scope>NUCLEOTIDE SEQUENCE</scope>
    <source>
        <strain evidence="2">KR_1_A1</strain>
        <strain evidence="3">KR_2_A2</strain>
    </source>
</reference>
<accession>A0A833SAW4</accession>
<dbReference type="PANTHER" id="PTHR45786:SF74">
    <property type="entry name" value="ATP-DEPENDENT DNA HELICASE"/>
    <property type="match status" value="1"/>
</dbReference>
<evidence type="ECO:0000259" key="1">
    <source>
        <dbReference type="Pfam" id="PF14214"/>
    </source>
</evidence>
<keyword evidence="2" id="KW-0067">ATP-binding</keyword>
<dbReference type="PANTHER" id="PTHR45786">
    <property type="entry name" value="DNA BINDING PROTEIN-LIKE"/>
    <property type="match status" value="1"/>
</dbReference>
<keyword evidence="2" id="KW-0347">Helicase</keyword>
<dbReference type="InterPro" id="IPR025476">
    <property type="entry name" value="Helitron_helicase-like"/>
</dbReference>
<sequence length="184" mass="20956">MAIKRRGYDSDSDGNDRPFKIPCTRAAIRLDTINNIASTNRSIGEERDYLLRERKAAYATNDRLQKRLSAKEMFGSDEKEDIADLSDTGSHTILSSKCPGGVHYMRQQYYDLMAIVRQFGKPDLFITVTTNSKWPEIQDNLLPASDRPDIVSRVFNLKPKAILEDTTSNRVFGDLQAYVYVIKL</sequence>
<comment type="caution">
    <text evidence="2">The sequence shown here is derived from an EMBL/GenBank/DDBJ whole genome shotgun (WGS) entry which is preliminary data.</text>
</comment>
<evidence type="ECO:0000313" key="2">
    <source>
        <dbReference type="EMBL" id="KAF4031742.1"/>
    </source>
</evidence>
<keyword evidence="2" id="KW-0378">Hydrolase</keyword>
<dbReference type="AlphaFoldDB" id="A0A833SAW4"/>
<dbReference type="EMBL" id="JAACNO010000614">
    <property type="protein sequence ID" value="KAF4146445.1"/>
    <property type="molecule type" value="Genomic_DNA"/>
</dbReference>
<dbReference type="Proteomes" id="UP000704712">
    <property type="component" value="Unassembled WGS sequence"/>
</dbReference>
<keyword evidence="4" id="KW-1185">Reference proteome</keyword>
<name>A0A833SAW4_PHYIN</name>
<organism evidence="2 4">
    <name type="scientific">Phytophthora infestans</name>
    <name type="common">Potato late blight agent</name>
    <name type="synonym">Botrytis infestans</name>
    <dbReference type="NCBI Taxonomy" id="4787"/>
    <lineage>
        <taxon>Eukaryota</taxon>
        <taxon>Sar</taxon>
        <taxon>Stramenopiles</taxon>
        <taxon>Oomycota</taxon>
        <taxon>Peronosporomycetes</taxon>
        <taxon>Peronosporales</taxon>
        <taxon>Peronosporaceae</taxon>
        <taxon>Phytophthora</taxon>
    </lineage>
</organism>
<gene>
    <name evidence="2" type="ORF">GN244_ATG16383</name>
    <name evidence="3" type="ORF">GN958_ATG04374</name>
</gene>
<dbReference type="Proteomes" id="UP000602510">
    <property type="component" value="Unassembled WGS sequence"/>
</dbReference>
<dbReference type="GO" id="GO:0004386">
    <property type="term" value="F:helicase activity"/>
    <property type="evidence" value="ECO:0007669"/>
    <property type="project" value="UniProtKB-KW"/>
</dbReference>
<protein>
    <submittedName>
        <fullName evidence="3">Helitron helicase-like domain at N-terminus</fullName>
    </submittedName>
    <submittedName>
        <fullName evidence="2">Helitron helicase-like domain-containing protein</fullName>
    </submittedName>
</protein>
<dbReference type="EMBL" id="WSZM01000542">
    <property type="protein sequence ID" value="KAF4031742.1"/>
    <property type="molecule type" value="Genomic_DNA"/>
</dbReference>
<dbReference type="Pfam" id="PF14214">
    <property type="entry name" value="Helitron_like_N"/>
    <property type="match status" value="1"/>
</dbReference>
<evidence type="ECO:0000313" key="4">
    <source>
        <dbReference type="Proteomes" id="UP000602510"/>
    </source>
</evidence>